<evidence type="ECO:0000313" key="2">
    <source>
        <dbReference type="EMBL" id="KAK9540291.1"/>
    </source>
</evidence>
<feature type="compositionally biased region" description="Low complexity" evidence="1">
    <location>
        <begin position="326"/>
        <end position="337"/>
    </location>
</feature>
<feature type="compositionally biased region" description="Acidic residues" evidence="1">
    <location>
        <begin position="269"/>
        <end position="278"/>
    </location>
</feature>
<protein>
    <recommendedName>
        <fullName evidence="4">Protein MGARP N-terminal domain-containing protein</fullName>
    </recommendedName>
</protein>
<keyword evidence="3" id="KW-1185">Reference proteome</keyword>
<dbReference type="AlphaFoldDB" id="A0AAW1G008"/>
<name>A0AAW1G008_ZOAVI</name>
<evidence type="ECO:0000256" key="1">
    <source>
        <dbReference type="SAM" id="MobiDB-lite"/>
    </source>
</evidence>
<feature type="region of interest" description="Disordered" evidence="1">
    <location>
        <begin position="269"/>
        <end position="371"/>
    </location>
</feature>
<feature type="compositionally biased region" description="Low complexity" evidence="1">
    <location>
        <begin position="345"/>
        <end position="371"/>
    </location>
</feature>
<dbReference type="Proteomes" id="UP001488805">
    <property type="component" value="Unassembled WGS sequence"/>
</dbReference>
<evidence type="ECO:0000313" key="3">
    <source>
        <dbReference type="Proteomes" id="UP001488805"/>
    </source>
</evidence>
<sequence length="502" mass="50970">MFCRRALQRVGPLARRAFEPTSRKAAPVRHMAFGVPGGSSNMAYFVLCGGGLTAAVVYAYKKVGGDSEDKLANTASTAKAPEVAAPAAEPAPVEEAVPAPEVVAEVVAESVFAPAEPVAEAPAEPGAESVPAETAAEPVVEAVSEEAAVIVAEPAATEEAAPPAAVEAAPVTEEVAATEEMPAEAPAVQAPVEESAESMPDLLTAVMILGSSPVEIAAASIGETSLVKAVRKMEEDGKSLDLTLETVEPEVLEATPEVLAEEGTLVTEEELQSAEADAEAPAAEELVKEETPVAAAEEEAVSLSEEPATSALTVEEVGEVESEDQAAVPAAAPEKAVSSTDTLPEDAAPAEEATPAEEAIAAAEAAPADETTSAAETWMEYAAAEASTEEAVEALATTHSEAAAVVDTTQLAAASSGSDLEVLSAAESEATSEAPVHEAKHYHSCHSAPSAAEEVAPPAALGVQLTSDEVVDISQDVKEAVSLAEAEKPKVSIWTVKSCSVM</sequence>
<reference evidence="2 3" key="1">
    <citation type="journal article" date="2024" name="Genome Biol. Evol.">
        <title>Chromosome-level genome assembly of the viviparous eelpout Zoarces viviparus.</title>
        <authorList>
            <person name="Fuhrmann N."/>
            <person name="Brasseur M.V."/>
            <person name="Bakowski C.E."/>
            <person name="Podsiadlowski L."/>
            <person name="Prost S."/>
            <person name="Krehenwinkel H."/>
            <person name="Mayer C."/>
        </authorList>
    </citation>
    <scope>NUCLEOTIDE SEQUENCE [LARGE SCALE GENOMIC DNA]</scope>
    <source>
        <strain evidence="2">NO-MEL_2022_Ind0_liver</strain>
    </source>
</reference>
<comment type="caution">
    <text evidence="2">The sequence shown here is derived from an EMBL/GenBank/DDBJ whole genome shotgun (WGS) entry which is preliminary data.</text>
</comment>
<organism evidence="2 3">
    <name type="scientific">Zoarces viviparus</name>
    <name type="common">Viviparous eelpout</name>
    <name type="synonym">Blennius viviparus</name>
    <dbReference type="NCBI Taxonomy" id="48416"/>
    <lineage>
        <taxon>Eukaryota</taxon>
        <taxon>Metazoa</taxon>
        <taxon>Chordata</taxon>
        <taxon>Craniata</taxon>
        <taxon>Vertebrata</taxon>
        <taxon>Euteleostomi</taxon>
        <taxon>Actinopterygii</taxon>
        <taxon>Neopterygii</taxon>
        <taxon>Teleostei</taxon>
        <taxon>Neoteleostei</taxon>
        <taxon>Acanthomorphata</taxon>
        <taxon>Eupercaria</taxon>
        <taxon>Perciformes</taxon>
        <taxon>Cottioidei</taxon>
        <taxon>Zoarcales</taxon>
        <taxon>Zoarcidae</taxon>
        <taxon>Zoarcinae</taxon>
        <taxon>Zoarces</taxon>
    </lineage>
</organism>
<dbReference type="EMBL" id="JBCEZU010000013">
    <property type="protein sequence ID" value="KAK9540291.1"/>
    <property type="molecule type" value="Genomic_DNA"/>
</dbReference>
<gene>
    <name evidence="2" type="ORF">VZT92_002752</name>
</gene>
<proteinExistence type="predicted"/>
<accession>A0AAW1G008</accession>
<evidence type="ECO:0008006" key="4">
    <source>
        <dbReference type="Google" id="ProtNLM"/>
    </source>
</evidence>